<dbReference type="Pfam" id="PF11951">
    <property type="entry name" value="Fungal_trans_2"/>
    <property type="match status" value="1"/>
</dbReference>
<dbReference type="PANTHER" id="PTHR42106">
    <property type="entry name" value="CHROMOSOME 10, WHOLE GENOME SHOTGUN SEQUENCE"/>
    <property type="match status" value="1"/>
</dbReference>
<feature type="region of interest" description="Disordered" evidence="5">
    <location>
        <begin position="563"/>
        <end position="613"/>
    </location>
</feature>
<dbReference type="GO" id="GO:0003677">
    <property type="term" value="F:DNA binding"/>
    <property type="evidence" value="ECO:0007669"/>
    <property type="project" value="UniProtKB-KW"/>
</dbReference>
<keyword evidence="3" id="KW-0804">Transcription</keyword>
<dbReference type="SUPFAM" id="SSF57701">
    <property type="entry name" value="Zn2/Cys6 DNA-binding domain"/>
    <property type="match status" value="1"/>
</dbReference>
<organism evidence="7 8">
    <name type="scientific">Penicillium cosmopolitanum</name>
    <dbReference type="NCBI Taxonomy" id="1131564"/>
    <lineage>
        <taxon>Eukaryota</taxon>
        <taxon>Fungi</taxon>
        <taxon>Dikarya</taxon>
        <taxon>Ascomycota</taxon>
        <taxon>Pezizomycotina</taxon>
        <taxon>Eurotiomycetes</taxon>
        <taxon>Eurotiomycetidae</taxon>
        <taxon>Eurotiales</taxon>
        <taxon>Aspergillaceae</taxon>
        <taxon>Penicillium</taxon>
    </lineage>
</organism>
<dbReference type="PROSITE" id="PS00463">
    <property type="entry name" value="ZN2_CY6_FUNGAL_1"/>
    <property type="match status" value="1"/>
</dbReference>
<feature type="compositionally biased region" description="Low complexity" evidence="5">
    <location>
        <begin position="768"/>
        <end position="779"/>
    </location>
</feature>
<dbReference type="InterPro" id="IPR021858">
    <property type="entry name" value="Fun_TF"/>
</dbReference>
<evidence type="ECO:0000256" key="4">
    <source>
        <dbReference type="ARBA" id="ARBA00023242"/>
    </source>
</evidence>
<keyword evidence="2" id="KW-0238">DNA-binding</keyword>
<evidence type="ECO:0000256" key="3">
    <source>
        <dbReference type="ARBA" id="ARBA00023163"/>
    </source>
</evidence>
<name>A0A9W9W7F8_9EURO</name>
<dbReference type="InterPro" id="IPR036864">
    <property type="entry name" value="Zn2-C6_fun-type_DNA-bd_sf"/>
</dbReference>
<dbReference type="RefSeq" id="XP_056491963.1">
    <property type="nucleotide sequence ID" value="XM_056626168.1"/>
</dbReference>
<feature type="compositionally biased region" description="Polar residues" evidence="5">
    <location>
        <begin position="905"/>
        <end position="922"/>
    </location>
</feature>
<feature type="compositionally biased region" description="Low complexity" evidence="5">
    <location>
        <begin position="81"/>
        <end position="94"/>
    </location>
</feature>
<keyword evidence="1" id="KW-0805">Transcription regulation</keyword>
<dbReference type="OrthoDB" id="5069333at2759"/>
<dbReference type="CDD" id="cd00067">
    <property type="entry name" value="GAL4"/>
    <property type="match status" value="1"/>
</dbReference>
<comment type="caution">
    <text evidence="7">The sequence shown here is derived from an EMBL/GenBank/DDBJ whole genome shotgun (WGS) entry which is preliminary data.</text>
</comment>
<evidence type="ECO:0000259" key="6">
    <source>
        <dbReference type="PROSITE" id="PS50048"/>
    </source>
</evidence>
<feature type="region of interest" description="Disordered" evidence="5">
    <location>
        <begin position="898"/>
        <end position="922"/>
    </location>
</feature>
<feature type="compositionally biased region" description="Low complexity" evidence="5">
    <location>
        <begin position="1030"/>
        <end position="1041"/>
    </location>
</feature>
<reference evidence="7" key="1">
    <citation type="submission" date="2022-12" db="EMBL/GenBank/DDBJ databases">
        <authorList>
            <person name="Petersen C."/>
        </authorList>
    </citation>
    <scope>NUCLEOTIDE SEQUENCE</scope>
    <source>
        <strain evidence="7">IBT 29677</strain>
    </source>
</reference>
<evidence type="ECO:0000313" key="7">
    <source>
        <dbReference type="EMBL" id="KAJ5407648.1"/>
    </source>
</evidence>
<dbReference type="PANTHER" id="PTHR42106:SF1">
    <property type="match status" value="1"/>
</dbReference>
<feature type="compositionally biased region" description="Polar residues" evidence="5">
    <location>
        <begin position="632"/>
        <end position="645"/>
    </location>
</feature>
<dbReference type="EMBL" id="JAPZBU010000004">
    <property type="protein sequence ID" value="KAJ5407648.1"/>
    <property type="molecule type" value="Genomic_DNA"/>
</dbReference>
<feature type="region of interest" description="Disordered" evidence="5">
    <location>
        <begin position="959"/>
        <end position="1111"/>
    </location>
</feature>
<evidence type="ECO:0000256" key="2">
    <source>
        <dbReference type="ARBA" id="ARBA00023125"/>
    </source>
</evidence>
<gene>
    <name evidence="7" type="ORF">N7509_001531</name>
</gene>
<reference evidence="7" key="2">
    <citation type="journal article" date="2023" name="IMA Fungus">
        <title>Comparative genomic study of the Penicillium genus elucidates a diverse pangenome and 15 lateral gene transfer events.</title>
        <authorList>
            <person name="Petersen C."/>
            <person name="Sorensen T."/>
            <person name="Nielsen M.R."/>
            <person name="Sondergaard T.E."/>
            <person name="Sorensen J.L."/>
            <person name="Fitzpatrick D.A."/>
            <person name="Frisvad J.C."/>
            <person name="Nielsen K.L."/>
        </authorList>
    </citation>
    <scope>NUCLEOTIDE SEQUENCE</scope>
    <source>
        <strain evidence="7">IBT 29677</strain>
    </source>
</reference>
<dbReference type="SMART" id="SM00066">
    <property type="entry name" value="GAL4"/>
    <property type="match status" value="1"/>
</dbReference>
<feature type="compositionally biased region" description="Polar residues" evidence="5">
    <location>
        <begin position="658"/>
        <end position="674"/>
    </location>
</feature>
<sequence length="1111" mass="119472">MPRRKAADRAGPVKTRSRDGCKECRASRVRCDTKKPRCTRCSEKGLPCTTTLVLKWESEFASRGVAFGRAGVWNKPRPDGVSSNSSSVPSTPATSTAEDTYWCSLPTIHPWGFVNSGVLAFETHGEVDVKSNELQTLVPLIQGNASLGQLPLHLHSLGDLGGLSAALHPNPRAGPSLFPDVTRMGHGELMDYYLQQVCPRTTASSSVSSPFASVILPFSLSASPTLFKAIQALGACHLSRSDASYGALGLRLKSETLRDLRHRLSSEGPSNCCNDPEILVVMMLLCQYEIVDKCDPHWTIHLNGAKDLIRLRRGQATASSSPSVRVPDPATAFAEHFFAFQDVMGRTACAKEVAFGSDYWKADDRHIDMWMGCSPELVSLLCAITDMSRARRTLDSDSSRESFAHRAASLEGQLEHLIQEIEAGDDDVLTSGAEAKRLAAVLYLHCALYSACPTSPPVAHYVRQILQIVSHLLDQGTLTSITWPVFVAAVELDPAQDEIWTDDSGKPVSGRAIVLRALAAMAESTIANIARTRAVIVQLWQTRDQDLVKAPQIEGNDWECVIPSLPSTPSRPQHNPNLSINLPSKTAGSPLTNHAPLSPKLDSSQIYGSPGSVLPRRSRGLDFSRACTNLHHSTLAESSPDSSPTIGGRGMTIPQRRGSLNLNSTSVPVFSTSGPADRTAISSSVSSVNMMESDTSSSEDDDAAMMDRDDPMLNTPQANRMASGPSPFTTGNIQSPGNDWMGPFSGPVGSLLSFQRARFRNKGRSRHSSSSASGNSSKPSPGPHSPPAMKSVENSVGGYFAPRQSAHGRRESLSLGTHDLRLSDLSDDGENRARAGSPTAAPHSEGGGGPLGVIRRAVTRRGSLLPKTKTFARIRAALMEEGAPVDSDMKREAEVVRQVRDTEPETSPTLGATVPPNSSSQAIPEMESISETLDMASPPTSTFSKQASRNSGGVEFWNSFDGRYRTPPPSRAPGASANDDDMVMEFPADFKPHSRSSTPHAQGTAGISEINRKRRREDDFDPNLFKRRAVSPSVSAQSSPVMTHSSTVDTGPSIWGPPSKLGPPFSERPSTDKRASLDNGSRPIPHTGTPKRVGLQGMTEASDGFMNMSIE</sequence>
<feature type="compositionally biased region" description="Polar residues" evidence="5">
    <location>
        <begin position="565"/>
        <end position="592"/>
    </location>
</feature>
<feature type="domain" description="Zn(2)-C6 fungal-type" evidence="6">
    <location>
        <begin position="20"/>
        <end position="50"/>
    </location>
</feature>
<dbReference type="Pfam" id="PF00172">
    <property type="entry name" value="Zn_clus"/>
    <property type="match status" value="1"/>
</dbReference>
<dbReference type="Gene3D" id="4.10.240.10">
    <property type="entry name" value="Zn(2)-C6 fungal-type DNA-binding domain"/>
    <property type="match status" value="1"/>
</dbReference>
<evidence type="ECO:0000256" key="1">
    <source>
        <dbReference type="ARBA" id="ARBA00023015"/>
    </source>
</evidence>
<dbReference type="GO" id="GO:0008270">
    <property type="term" value="F:zinc ion binding"/>
    <property type="evidence" value="ECO:0007669"/>
    <property type="project" value="InterPro"/>
</dbReference>
<feature type="compositionally biased region" description="Low complexity" evidence="5">
    <location>
        <begin position="682"/>
        <end position="696"/>
    </location>
</feature>
<accession>A0A9W9W7F8</accession>
<feature type="region of interest" description="Disordered" evidence="5">
    <location>
        <begin position="759"/>
        <end position="852"/>
    </location>
</feature>
<dbReference type="GO" id="GO:0000981">
    <property type="term" value="F:DNA-binding transcription factor activity, RNA polymerase II-specific"/>
    <property type="evidence" value="ECO:0007669"/>
    <property type="project" value="InterPro"/>
</dbReference>
<dbReference type="PROSITE" id="PS50048">
    <property type="entry name" value="ZN2_CY6_FUNGAL_2"/>
    <property type="match status" value="1"/>
</dbReference>
<feature type="region of interest" description="Disordered" evidence="5">
    <location>
        <begin position="632"/>
        <end position="744"/>
    </location>
</feature>
<evidence type="ECO:0000313" key="8">
    <source>
        <dbReference type="Proteomes" id="UP001147747"/>
    </source>
</evidence>
<evidence type="ECO:0000256" key="5">
    <source>
        <dbReference type="SAM" id="MobiDB-lite"/>
    </source>
</evidence>
<dbReference type="Proteomes" id="UP001147747">
    <property type="component" value="Unassembled WGS sequence"/>
</dbReference>
<keyword evidence="8" id="KW-1185">Reference proteome</keyword>
<feature type="compositionally biased region" description="Polar residues" evidence="5">
    <location>
        <begin position="714"/>
        <end position="737"/>
    </location>
</feature>
<protein>
    <recommendedName>
        <fullName evidence="6">Zn(2)-C6 fungal-type domain-containing protein</fullName>
    </recommendedName>
</protein>
<dbReference type="AlphaFoldDB" id="A0A9W9W7F8"/>
<feature type="compositionally biased region" description="Basic and acidic residues" evidence="5">
    <location>
        <begin position="808"/>
        <end position="833"/>
    </location>
</feature>
<dbReference type="GeneID" id="81365148"/>
<proteinExistence type="predicted"/>
<feature type="region of interest" description="Disordered" evidence="5">
    <location>
        <begin position="73"/>
        <end position="94"/>
    </location>
</feature>
<dbReference type="InterPro" id="IPR001138">
    <property type="entry name" value="Zn2Cys6_DnaBD"/>
</dbReference>
<keyword evidence="4" id="KW-0539">Nucleus</keyword>